<organism evidence="2 3">
    <name type="scientific">Posidoniimonas corsicana</name>
    <dbReference type="NCBI Taxonomy" id="1938618"/>
    <lineage>
        <taxon>Bacteria</taxon>
        <taxon>Pseudomonadati</taxon>
        <taxon>Planctomycetota</taxon>
        <taxon>Planctomycetia</taxon>
        <taxon>Pirellulales</taxon>
        <taxon>Lacipirellulaceae</taxon>
        <taxon>Posidoniimonas</taxon>
    </lineage>
</organism>
<dbReference type="PANTHER" id="PTHR32251">
    <property type="entry name" value="3-OXO-5-ALPHA-STEROID 4-DEHYDROGENASE"/>
    <property type="match status" value="1"/>
</dbReference>
<dbReference type="AlphaFoldDB" id="A0A5C5VEI9"/>
<dbReference type="GO" id="GO:0016020">
    <property type="term" value="C:membrane"/>
    <property type="evidence" value="ECO:0007669"/>
    <property type="project" value="TreeGrafter"/>
</dbReference>
<evidence type="ECO:0000256" key="1">
    <source>
        <dbReference type="SAM" id="Phobius"/>
    </source>
</evidence>
<evidence type="ECO:0000313" key="3">
    <source>
        <dbReference type="Proteomes" id="UP000316714"/>
    </source>
</evidence>
<dbReference type="EMBL" id="SIHJ01000001">
    <property type="protein sequence ID" value="TWT36571.1"/>
    <property type="molecule type" value="Genomic_DNA"/>
</dbReference>
<dbReference type="PROSITE" id="PS50244">
    <property type="entry name" value="S5A_REDUCTASE"/>
    <property type="match status" value="1"/>
</dbReference>
<proteinExistence type="predicted"/>
<evidence type="ECO:0000313" key="2">
    <source>
        <dbReference type="EMBL" id="TWT36571.1"/>
    </source>
</evidence>
<reference evidence="2 3" key="1">
    <citation type="submission" date="2019-02" db="EMBL/GenBank/DDBJ databases">
        <title>Deep-cultivation of Planctomycetes and their phenomic and genomic characterization uncovers novel biology.</title>
        <authorList>
            <person name="Wiegand S."/>
            <person name="Jogler M."/>
            <person name="Boedeker C."/>
            <person name="Pinto D."/>
            <person name="Vollmers J."/>
            <person name="Rivas-Marin E."/>
            <person name="Kohn T."/>
            <person name="Peeters S.H."/>
            <person name="Heuer A."/>
            <person name="Rast P."/>
            <person name="Oberbeckmann S."/>
            <person name="Bunk B."/>
            <person name="Jeske O."/>
            <person name="Meyerdierks A."/>
            <person name="Storesund J.E."/>
            <person name="Kallscheuer N."/>
            <person name="Luecker S."/>
            <person name="Lage O.M."/>
            <person name="Pohl T."/>
            <person name="Merkel B.J."/>
            <person name="Hornburger P."/>
            <person name="Mueller R.-W."/>
            <person name="Bruemmer F."/>
            <person name="Labrenz M."/>
            <person name="Spormann A.M."/>
            <person name="Op Den Camp H."/>
            <person name="Overmann J."/>
            <person name="Amann R."/>
            <person name="Jetten M.S.M."/>
            <person name="Mascher T."/>
            <person name="Medema M.H."/>
            <person name="Devos D.P."/>
            <person name="Kaster A.-K."/>
            <person name="Ovreas L."/>
            <person name="Rohde M."/>
            <person name="Galperin M.Y."/>
            <person name="Jogler C."/>
        </authorList>
    </citation>
    <scope>NUCLEOTIDE SEQUENCE [LARGE SCALE GENOMIC DNA]</scope>
    <source>
        <strain evidence="2 3">KOR34</strain>
    </source>
</reference>
<keyword evidence="3" id="KW-1185">Reference proteome</keyword>
<gene>
    <name evidence="2" type="ORF">KOR34_14770</name>
</gene>
<dbReference type="Proteomes" id="UP000316714">
    <property type="component" value="Unassembled WGS sequence"/>
</dbReference>
<dbReference type="Gene3D" id="1.20.120.1630">
    <property type="match status" value="1"/>
</dbReference>
<comment type="caution">
    <text evidence="2">The sequence shown here is derived from an EMBL/GenBank/DDBJ whole genome shotgun (WGS) entry which is preliminary data.</text>
</comment>
<dbReference type="Pfam" id="PF06966">
    <property type="entry name" value="DUF1295"/>
    <property type="match status" value="1"/>
</dbReference>
<feature type="transmembrane region" description="Helical" evidence="1">
    <location>
        <begin position="99"/>
        <end position="123"/>
    </location>
</feature>
<accession>A0A5C5VEI9</accession>
<name>A0A5C5VEI9_9BACT</name>
<dbReference type="PANTHER" id="PTHR32251:SF17">
    <property type="entry name" value="STEROID 5-ALPHA REDUCTASE C-TERMINAL DOMAIN-CONTAINING PROTEIN"/>
    <property type="match status" value="1"/>
</dbReference>
<feature type="transmembrane region" description="Helical" evidence="1">
    <location>
        <begin position="60"/>
        <end position="78"/>
    </location>
</feature>
<dbReference type="InterPro" id="IPR010721">
    <property type="entry name" value="UstE-like"/>
</dbReference>
<keyword evidence="1" id="KW-1133">Transmembrane helix</keyword>
<keyword evidence="1" id="KW-0472">Membrane</keyword>
<protein>
    <submittedName>
        <fullName evidence="2">3-oxo-5-alpha-steroid 4-dehydrogenase</fullName>
    </submittedName>
</protein>
<feature type="transmembrane region" description="Helical" evidence="1">
    <location>
        <begin position="6"/>
        <end position="26"/>
    </location>
</feature>
<keyword evidence="1" id="KW-0812">Transmembrane</keyword>
<sequence>MQGVMGMNLAVLAGYFVAIWFLSLVVRDASIVDIGWGLSFVVVAWVTWSVTDPTSWREYLLILLVTVWGLRLSGYLAWRNLGQPEDHRYRKMRESHGAWFPLVSLFTVFLLQGAVAWVVSFPVQAGVFSSGRLSSTAYLGVGLFVIGLVFETVGDYQLARFKADPDNQGVVMDQGLWRYTRHPNYFGDFMVWWGLYAVAATPGNWWWTAIGPSVMSVCLIWVSGVRHLENAIRNRREGYEEYVNRTSPFFPMPPK</sequence>
<feature type="transmembrane region" description="Helical" evidence="1">
    <location>
        <begin position="135"/>
        <end position="153"/>
    </location>
</feature>
<feature type="transmembrane region" description="Helical" evidence="1">
    <location>
        <begin position="31"/>
        <end position="48"/>
    </location>
</feature>